<organism evidence="3 4">
    <name type="scientific">Candidatus Brevifilum fermentans</name>
    <dbReference type="NCBI Taxonomy" id="1986204"/>
    <lineage>
        <taxon>Bacteria</taxon>
        <taxon>Bacillati</taxon>
        <taxon>Chloroflexota</taxon>
        <taxon>Anaerolineae</taxon>
        <taxon>Anaerolineales</taxon>
        <taxon>Anaerolineaceae</taxon>
        <taxon>Candidatus Brevifilum</taxon>
    </lineage>
</organism>
<feature type="coiled-coil region" evidence="1">
    <location>
        <begin position="300"/>
        <end position="341"/>
    </location>
</feature>
<evidence type="ECO:0000259" key="2">
    <source>
        <dbReference type="Pfam" id="PF03432"/>
    </source>
</evidence>
<reference evidence="4" key="1">
    <citation type="submission" date="2017-05" db="EMBL/GenBank/DDBJ databases">
        <authorList>
            <person name="Kirkegaard R."/>
            <person name="Mcilroy J S."/>
        </authorList>
    </citation>
    <scope>NUCLEOTIDE SEQUENCE [LARGE SCALE GENOMIC DNA]</scope>
</reference>
<proteinExistence type="predicted"/>
<accession>A0A1Y6K597</accession>
<dbReference type="OrthoDB" id="92925at2"/>
<protein>
    <recommendedName>
        <fullName evidence="2">MobA/VirD2-like nuclease domain-containing protein</fullName>
    </recommendedName>
</protein>
<dbReference type="RefSeq" id="WP_087861917.1">
    <property type="nucleotide sequence ID" value="NZ_LT859958.1"/>
</dbReference>
<feature type="domain" description="MobA/VirD2-like nuclease" evidence="2">
    <location>
        <begin position="24"/>
        <end position="147"/>
    </location>
</feature>
<gene>
    <name evidence="3" type="ORF">CFX1CAM_0962</name>
</gene>
<keyword evidence="1" id="KW-0175">Coiled coil</keyword>
<dbReference type="Pfam" id="PF03432">
    <property type="entry name" value="Relaxase"/>
    <property type="match status" value="1"/>
</dbReference>
<evidence type="ECO:0000313" key="3">
    <source>
        <dbReference type="EMBL" id="SMX54027.1"/>
    </source>
</evidence>
<evidence type="ECO:0000313" key="4">
    <source>
        <dbReference type="Proteomes" id="UP000195514"/>
    </source>
</evidence>
<dbReference type="EMBL" id="LT859958">
    <property type="protein sequence ID" value="SMX54027.1"/>
    <property type="molecule type" value="Genomic_DNA"/>
</dbReference>
<sequence length="435" mass="50048">MAITKIHPIKSSLKKAIAYVVAGGKTDEGFLVTSFACTPETADLEFSFTLSHCMPKGNNLAFHLIQSFKPDEIDPETAHKIGIELANGFLKDEYEYVLSTHVDKDHIHNHLIFCAANFLDHRKFVSNRRSYYQIRKISDRLCQDFGLSVVIPGEENRKTYKEYLAHQTGTSWKTDLRRAIRQAHNHSQTYEEFLLHLTVSGFETKQNQGILFRKIGQQRFVKGETLGLPYTLEQIKKSFLQKQTLENKSITSEFLPSLIDIDANLKAMRNKGYAQSLEIKNLKAMSKSLLFLEEQGIYTVGSLDNKLREVKDEFEATRKEIKKLEDKISELSEIAKHIRTIKEITRNSETHMANLPQSEQTILRSSIKALKEEGIGPFSLDVQTVQKDLQNLDDKKRQLYIRYGEVKVFLRKIRTTRSNLSCLYLPSQNLEVDKQ</sequence>
<name>A0A1Y6K597_9CHLR</name>
<dbReference type="KEGG" id="abat:CFX1CAM_0962"/>
<dbReference type="InterPro" id="IPR005094">
    <property type="entry name" value="Endonuclease_MobA/VirD2"/>
</dbReference>
<dbReference type="AlphaFoldDB" id="A0A1Y6K597"/>
<evidence type="ECO:0000256" key="1">
    <source>
        <dbReference type="SAM" id="Coils"/>
    </source>
</evidence>
<keyword evidence="4" id="KW-1185">Reference proteome</keyword>
<dbReference type="Proteomes" id="UP000195514">
    <property type="component" value="Chromosome I"/>
</dbReference>